<reference evidence="2" key="1">
    <citation type="submission" date="2013-02" db="EMBL/GenBank/DDBJ databases">
        <authorList>
            <consortium name="The Broad Institute Genome Sequencing Platform"/>
            <person name="Cuomo C."/>
            <person name="Becnel J."/>
            <person name="Sanscrainte N."/>
            <person name="Walker B."/>
            <person name="Young S.K."/>
            <person name="Zeng Q."/>
            <person name="Gargeya S."/>
            <person name="Fitzgerald M."/>
            <person name="Haas B."/>
            <person name="Abouelleil A."/>
            <person name="Alvarado L."/>
            <person name="Arachchi H.M."/>
            <person name="Berlin A.M."/>
            <person name="Chapman S.B."/>
            <person name="Dewar J."/>
            <person name="Goldberg J."/>
            <person name="Griggs A."/>
            <person name="Gujja S."/>
            <person name="Hansen M."/>
            <person name="Howarth C."/>
            <person name="Imamovic A."/>
            <person name="Larimer J."/>
            <person name="McCowan C."/>
            <person name="Murphy C."/>
            <person name="Neiman D."/>
            <person name="Pearson M."/>
            <person name="Priest M."/>
            <person name="Roberts A."/>
            <person name="Saif S."/>
            <person name="Shea T."/>
            <person name="Sisk P."/>
            <person name="Sykes S."/>
            <person name="Wortman J."/>
            <person name="Nusbaum C."/>
            <person name="Birren B."/>
        </authorList>
    </citation>
    <scope>NUCLEOTIDE SEQUENCE [LARGE SCALE GENOMIC DNA]</scope>
    <source>
        <strain evidence="2">PRA339</strain>
    </source>
</reference>
<gene>
    <name evidence="1" type="ORF">H312_03091</name>
</gene>
<proteinExistence type="predicted"/>
<evidence type="ECO:0000313" key="2">
    <source>
        <dbReference type="Proteomes" id="UP000030655"/>
    </source>
</evidence>
<evidence type="ECO:0000313" key="1">
    <source>
        <dbReference type="EMBL" id="KCZ79518.1"/>
    </source>
</evidence>
<evidence type="ECO:0008006" key="3">
    <source>
        <dbReference type="Google" id="ProtNLM"/>
    </source>
</evidence>
<dbReference type="VEuPathDB" id="MicrosporidiaDB:H312_03091"/>
<dbReference type="EMBL" id="KK365262">
    <property type="protein sequence ID" value="KCZ79518.1"/>
    <property type="molecule type" value="Genomic_DNA"/>
</dbReference>
<sequence>MFFNLDSQSQGRNTSRNIFYLFKRRDYLKTDGYPSYSKASAFPNFEHKVVNHNKSFVAEDGTHTNLIECVWSHFKTL</sequence>
<name>A0A059EWX3_9MICR</name>
<organism evidence="1 2">
    <name type="scientific">Anncaliia algerae PRA339</name>
    <dbReference type="NCBI Taxonomy" id="1288291"/>
    <lineage>
        <taxon>Eukaryota</taxon>
        <taxon>Fungi</taxon>
        <taxon>Fungi incertae sedis</taxon>
        <taxon>Microsporidia</taxon>
        <taxon>Tubulinosematoidea</taxon>
        <taxon>Tubulinosematidae</taxon>
        <taxon>Anncaliia</taxon>
    </lineage>
</organism>
<keyword evidence="2" id="KW-1185">Reference proteome</keyword>
<dbReference type="AlphaFoldDB" id="A0A059EWX3"/>
<accession>A0A059EWX3</accession>
<dbReference type="Proteomes" id="UP000030655">
    <property type="component" value="Unassembled WGS sequence"/>
</dbReference>
<protein>
    <recommendedName>
        <fullName evidence="3">ISXO2-like transposase domain-containing protein</fullName>
    </recommendedName>
</protein>
<reference evidence="1 2" key="2">
    <citation type="submission" date="2014-03" db="EMBL/GenBank/DDBJ databases">
        <title>The Genome Sequence of Anncaliia algerae insect isolate PRA339.</title>
        <authorList>
            <consortium name="The Broad Institute Genome Sequencing Platform"/>
            <consortium name="The Broad Institute Genome Sequencing Center for Infectious Disease"/>
            <person name="Cuomo C."/>
            <person name="Becnel J."/>
            <person name="Sanscrainte N."/>
            <person name="Walker B."/>
            <person name="Young S.K."/>
            <person name="Zeng Q."/>
            <person name="Gargeya S."/>
            <person name="Fitzgerald M."/>
            <person name="Haas B."/>
            <person name="Abouelleil A."/>
            <person name="Alvarado L."/>
            <person name="Arachchi H.M."/>
            <person name="Berlin A.M."/>
            <person name="Chapman S.B."/>
            <person name="Dewar J."/>
            <person name="Goldberg J."/>
            <person name="Griggs A."/>
            <person name="Gujja S."/>
            <person name="Hansen M."/>
            <person name="Howarth C."/>
            <person name="Imamovic A."/>
            <person name="Larimer J."/>
            <person name="McCowan C."/>
            <person name="Murphy C."/>
            <person name="Neiman D."/>
            <person name="Pearson M."/>
            <person name="Priest M."/>
            <person name="Roberts A."/>
            <person name="Saif S."/>
            <person name="Shea T."/>
            <person name="Sisk P."/>
            <person name="Sykes S."/>
            <person name="Wortman J."/>
            <person name="Nusbaum C."/>
            <person name="Birren B."/>
        </authorList>
    </citation>
    <scope>NUCLEOTIDE SEQUENCE [LARGE SCALE GENOMIC DNA]</scope>
    <source>
        <strain evidence="1 2">PRA339</strain>
    </source>
</reference>
<dbReference type="HOGENOM" id="CLU_044348_6_3_1"/>